<sequence>MNSKLFFLSLFLLGAAYAPAQTSRGFLKATQFIPKDTTQLFLGSVLTPESLNDAPYSFDASPYSSITIRFTSLNAEPISILPTRARMMEAIRQTLAKSKHEPGLLHVSSRVSPVPDYSILRMVYGQLFGENEALARIANRKKTHKTLCMVSLSLALYDATIDIPVPPAGSSSDKRLYINSMTFGKQVIAFVESDADSETLTAAIKNALNTTNDKDKDKEKPLDPSSSHILSNADIQIILIGEPQTLVSHADNPLKKLVEYMKDKVVPADYERVIKFSAAYISDNTIYQNEY</sequence>
<gene>
    <name evidence="2" type="ORF">HMPREF0658_0319</name>
</gene>
<dbReference type="Proteomes" id="UP000004394">
    <property type="component" value="Unassembled WGS sequence"/>
</dbReference>
<evidence type="ECO:0000313" key="2">
    <source>
        <dbReference type="EMBL" id="EFM02761.1"/>
    </source>
</evidence>
<reference evidence="2" key="1">
    <citation type="submission" date="2010-07" db="EMBL/GenBank/DDBJ databases">
        <authorList>
            <person name="Muzny D."/>
            <person name="Qin X."/>
            <person name="Deng J."/>
            <person name="Jiang H."/>
            <person name="Liu Y."/>
            <person name="Qu J."/>
            <person name="Song X.-Z."/>
            <person name="Zhang L."/>
            <person name="Thornton R."/>
            <person name="Coyle M."/>
            <person name="Francisco L."/>
            <person name="Jackson L."/>
            <person name="Javaid M."/>
            <person name="Korchina V."/>
            <person name="Kovar C."/>
            <person name="Mata R."/>
            <person name="Mathew T."/>
            <person name="Ngo R."/>
            <person name="Nguyen L."/>
            <person name="Nguyen N."/>
            <person name="Okwuonu G."/>
            <person name="Ongeri F."/>
            <person name="Pham C."/>
            <person name="Simmons D."/>
            <person name="Wilczek-Boney K."/>
            <person name="Hale W."/>
            <person name="Jakkamsetti A."/>
            <person name="Pham P."/>
            <person name="Ruth R."/>
            <person name="San Lucas F."/>
            <person name="Warren J."/>
            <person name="Zhang J."/>
            <person name="Zhao Z."/>
            <person name="Zhou C."/>
            <person name="Zhu D."/>
            <person name="Lee S."/>
            <person name="Bess C."/>
            <person name="Blankenburg K."/>
            <person name="Forbes L."/>
            <person name="Fu Q."/>
            <person name="Gubbala S."/>
            <person name="Hirani K."/>
            <person name="Jayaseelan J.C."/>
            <person name="Lara F."/>
            <person name="Munidasa M."/>
            <person name="Palculict T."/>
            <person name="Patil S."/>
            <person name="Pu L.-L."/>
            <person name="Saada N."/>
            <person name="Tang L."/>
            <person name="Weissenberger G."/>
            <person name="Zhu Y."/>
            <person name="Hemphill L."/>
            <person name="Shang Y."/>
            <person name="Youmans B."/>
            <person name="Ayvaz T."/>
            <person name="Ross M."/>
            <person name="Santibanez J."/>
            <person name="Aqrawi P."/>
            <person name="Gross S."/>
            <person name="Joshi V."/>
            <person name="Fowler G."/>
            <person name="Nazareth L."/>
            <person name="Reid J."/>
            <person name="Worley K."/>
            <person name="Petrosino J."/>
            <person name="Highlander S."/>
            <person name="Gibbs R."/>
        </authorList>
    </citation>
    <scope>NUCLEOTIDE SEQUENCE [LARGE SCALE GENOMIC DNA]</scope>
    <source>
        <strain evidence="2">DSM 16973</strain>
    </source>
</reference>
<dbReference type="STRING" id="862515.HMPREF0658_0319"/>
<comment type="caution">
    <text evidence="2">The sequence shown here is derived from an EMBL/GenBank/DDBJ whole genome shotgun (WGS) entry which is preliminary data.</text>
</comment>
<evidence type="ECO:0000313" key="3">
    <source>
        <dbReference type="Proteomes" id="UP000004394"/>
    </source>
</evidence>
<dbReference type="Gene3D" id="3.40.30.40">
    <property type="entry name" value="Perfringolysin"/>
    <property type="match status" value="1"/>
</dbReference>
<dbReference type="SUPFAM" id="SSF56978">
    <property type="entry name" value="Perfringolysin"/>
    <property type="match status" value="1"/>
</dbReference>
<keyword evidence="1" id="KW-0732">Signal</keyword>
<dbReference type="InterPro" id="IPR036359">
    <property type="entry name" value="Thiol_cytolysin_sf"/>
</dbReference>
<dbReference type="RefSeq" id="WP_006948053.1">
    <property type="nucleotide sequence ID" value="NZ_BAJI01000017.1"/>
</dbReference>
<dbReference type="BioCyc" id="PMAR862515-HMP:GMOO-329-MONOMER"/>
<proteinExistence type="predicted"/>
<organism evidence="2 3">
    <name type="scientific">Hoylesella marshii DSM 16973 = JCM 13450</name>
    <dbReference type="NCBI Taxonomy" id="862515"/>
    <lineage>
        <taxon>Bacteria</taxon>
        <taxon>Pseudomonadati</taxon>
        <taxon>Bacteroidota</taxon>
        <taxon>Bacteroidia</taxon>
        <taxon>Bacteroidales</taxon>
        <taxon>Prevotellaceae</taxon>
        <taxon>Hoylesella</taxon>
    </lineage>
</organism>
<name>E0NQ68_9BACT</name>
<accession>E0NQ68</accession>
<dbReference type="AlphaFoldDB" id="E0NQ68"/>
<dbReference type="GO" id="GO:0015485">
    <property type="term" value="F:cholesterol binding"/>
    <property type="evidence" value="ECO:0007669"/>
    <property type="project" value="InterPro"/>
</dbReference>
<keyword evidence="3" id="KW-1185">Reference proteome</keyword>
<dbReference type="eggNOG" id="ENOG5031161">
    <property type="taxonomic scope" value="Bacteria"/>
</dbReference>
<evidence type="ECO:0000256" key="1">
    <source>
        <dbReference type="SAM" id="SignalP"/>
    </source>
</evidence>
<dbReference type="EMBL" id="AEEI01000012">
    <property type="protein sequence ID" value="EFM02761.1"/>
    <property type="molecule type" value="Genomic_DNA"/>
</dbReference>
<dbReference type="HOGENOM" id="CLU_972001_0_0_10"/>
<feature type="signal peptide" evidence="1">
    <location>
        <begin position="1"/>
        <end position="20"/>
    </location>
</feature>
<protein>
    <submittedName>
        <fullName evidence="2">Uncharacterized protein</fullName>
    </submittedName>
</protein>
<feature type="chain" id="PRO_5003138112" evidence="1">
    <location>
        <begin position="21"/>
        <end position="291"/>
    </location>
</feature>